<proteinExistence type="predicted"/>
<sequence length="86" mass="8937">MNLVCPNAATSESTPSKQCVQKVLDPVGSFTHIALQIQRAVNNTTGGQNTQHDLAVLIFIGGHPVTTAGTGRLHRSIGADNCATAL</sequence>
<dbReference type="Proteomes" id="UP000821845">
    <property type="component" value="Chromosome 3"/>
</dbReference>
<protein>
    <submittedName>
        <fullName evidence="1">Uncharacterized protein</fullName>
    </submittedName>
</protein>
<keyword evidence="2" id="KW-1185">Reference proteome</keyword>
<evidence type="ECO:0000313" key="1">
    <source>
        <dbReference type="EMBL" id="KAH6935703.1"/>
    </source>
</evidence>
<accession>A0ACB7SPI8</accession>
<dbReference type="EMBL" id="CM023483">
    <property type="protein sequence ID" value="KAH6935703.1"/>
    <property type="molecule type" value="Genomic_DNA"/>
</dbReference>
<evidence type="ECO:0000313" key="2">
    <source>
        <dbReference type="Proteomes" id="UP000821845"/>
    </source>
</evidence>
<organism evidence="1 2">
    <name type="scientific">Hyalomma asiaticum</name>
    <name type="common">Tick</name>
    <dbReference type="NCBI Taxonomy" id="266040"/>
    <lineage>
        <taxon>Eukaryota</taxon>
        <taxon>Metazoa</taxon>
        <taxon>Ecdysozoa</taxon>
        <taxon>Arthropoda</taxon>
        <taxon>Chelicerata</taxon>
        <taxon>Arachnida</taxon>
        <taxon>Acari</taxon>
        <taxon>Parasitiformes</taxon>
        <taxon>Ixodida</taxon>
        <taxon>Ixodoidea</taxon>
        <taxon>Ixodidae</taxon>
        <taxon>Hyalomminae</taxon>
        <taxon>Hyalomma</taxon>
    </lineage>
</organism>
<name>A0ACB7SPI8_HYAAI</name>
<comment type="caution">
    <text evidence="1">The sequence shown here is derived from an EMBL/GenBank/DDBJ whole genome shotgun (WGS) entry which is preliminary data.</text>
</comment>
<gene>
    <name evidence="1" type="ORF">HPB50_008276</name>
</gene>
<reference evidence="1" key="1">
    <citation type="submission" date="2020-05" db="EMBL/GenBank/DDBJ databases">
        <title>Large-scale comparative analyses of tick genomes elucidate their genetic diversity and vector capacities.</title>
        <authorList>
            <person name="Jia N."/>
            <person name="Wang J."/>
            <person name="Shi W."/>
            <person name="Du L."/>
            <person name="Sun Y."/>
            <person name="Zhan W."/>
            <person name="Jiang J."/>
            <person name="Wang Q."/>
            <person name="Zhang B."/>
            <person name="Ji P."/>
            <person name="Sakyi L.B."/>
            <person name="Cui X."/>
            <person name="Yuan T."/>
            <person name="Jiang B."/>
            <person name="Yang W."/>
            <person name="Lam T.T.-Y."/>
            <person name="Chang Q."/>
            <person name="Ding S."/>
            <person name="Wang X."/>
            <person name="Zhu J."/>
            <person name="Ruan X."/>
            <person name="Zhao L."/>
            <person name="Wei J."/>
            <person name="Que T."/>
            <person name="Du C."/>
            <person name="Cheng J."/>
            <person name="Dai P."/>
            <person name="Han X."/>
            <person name="Huang E."/>
            <person name="Gao Y."/>
            <person name="Liu J."/>
            <person name="Shao H."/>
            <person name="Ye R."/>
            <person name="Li L."/>
            <person name="Wei W."/>
            <person name="Wang X."/>
            <person name="Wang C."/>
            <person name="Yang T."/>
            <person name="Huo Q."/>
            <person name="Li W."/>
            <person name="Guo W."/>
            <person name="Chen H."/>
            <person name="Zhou L."/>
            <person name="Ni X."/>
            <person name="Tian J."/>
            <person name="Zhou Y."/>
            <person name="Sheng Y."/>
            <person name="Liu T."/>
            <person name="Pan Y."/>
            <person name="Xia L."/>
            <person name="Li J."/>
            <person name="Zhao F."/>
            <person name="Cao W."/>
        </authorList>
    </citation>
    <scope>NUCLEOTIDE SEQUENCE</scope>
    <source>
        <strain evidence="1">Hyas-2018</strain>
    </source>
</reference>